<feature type="compositionally biased region" description="Basic residues" evidence="1">
    <location>
        <begin position="53"/>
        <end position="62"/>
    </location>
</feature>
<reference evidence="2" key="1">
    <citation type="journal article" date="2023" name="Nat. Commun.">
        <title>Diploid and tetraploid genomes of Acorus and the evolution of monocots.</title>
        <authorList>
            <person name="Ma L."/>
            <person name="Liu K.W."/>
            <person name="Li Z."/>
            <person name="Hsiao Y.Y."/>
            <person name="Qi Y."/>
            <person name="Fu T."/>
            <person name="Tang G.D."/>
            <person name="Zhang D."/>
            <person name="Sun W.H."/>
            <person name="Liu D.K."/>
            <person name="Li Y."/>
            <person name="Chen G.Z."/>
            <person name="Liu X.D."/>
            <person name="Liao X.Y."/>
            <person name="Jiang Y.T."/>
            <person name="Yu X."/>
            <person name="Hao Y."/>
            <person name="Huang J."/>
            <person name="Zhao X.W."/>
            <person name="Ke S."/>
            <person name="Chen Y.Y."/>
            <person name="Wu W.L."/>
            <person name="Hsu J.L."/>
            <person name="Lin Y.F."/>
            <person name="Huang M.D."/>
            <person name="Li C.Y."/>
            <person name="Huang L."/>
            <person name="Wang Z.W."/>
            <person name="Zhao X."/>
            <person name="Zhong W.Y."/>
            <person name="Peng D.H."/>
            <person name="Ahmad S."/>
            <person name="Lan S."/>
            <person name="Zhang J.S."/>
            <person name="Tsai W.C."/>
            <person name="Van de Peer Y."/>
            <person name="Liu Z.J."/>
        </authorList>
    </citation>
    <scope>NUCLEOTIDE SEQUENCE</scope>
    <source>
        <strain evidence="2">SCP</strain>
    </source>
</reference>
<feature type="region of interest" description="Disordered" evidence="1">
    <location>
        <begin position="1"/>
        <end position="28"/>
    </location>
</feature>
<evidence type="ECO:0000313" key="3">
    <source>
        <dbReference type="Proteomes" id="UP001179952"/>
    </source>
</evidence>
<comment type="caution">
    <text evidence="2">The sequence shown here is derived from an EMBL/GenBank/DDBJ whole genome shotgun (WGS) entry which is preliminary data.</text>
</comment>
<accession>A0AAV9AJC3</accession>
<gene>
    <name evidence="2" type="ORF">QJS04_geneDACA008593</name>
</gene>
<name>A0AAV9AJC3_ACOGR</name>
<sequence>MATERDDDDAELWLPSDIYPDENSYRPPKPDLDCLFVEDLTRHIAALALLDQRRRHHHHHQQQQHQLLQRRPQPQQTLISPAKPRIDLFGPVGGRFEGEAVQARRTGGGFSREPVQTAFGAGSRPVYQFNPGKPVQARVEGFGGGRGGGVGVGGVHLLPGQMNRVYPVRSTGSVGTGVFLPSPRVGHSEAKKKMPIE</sequence>
<dbReference type="Proteomes" id="UP001179952">
    <property type="component" value="Unassembled WGS sequence"/>
</dbReference>
<keyword evidence="3" id="KW-1185">Reference proteome</keyword>
<feature type="compositionally biased region" description="Low complexity" evidence="1">
    <location>
        <begin position="63"/>
        <end position="75"/>
    </location>
</feature>
<reference evidence="2" key="2">
    <citation type="submission" date="2023-06" db="EMBL/GenBank/DDBJ databases">
        <authorList>
            <person name="Ma L."/>
            <person name="Liu K.-W."/>
            <person name="Li Z."/>
            <person name="Hsiao Y.-Y."/>
            <person name="Qi Y."/>
            <person name="Fu T."/>
            <person name="Tang G."/>
            <person name="Zhang D."/>
            <person name="Sun W.-H."/>
            <person name="Liu D.-K."/>
            <person name="Li Y."/>
            <person name="Chen G.-Z."/>
            <person name="Liu X.-D."/>
            <person name="Liao X.-Y."/>
            <person name="Jiang Y.-T."/>
            <person name="Yu X."/>
            <person name="Hao Y."/>
            <person name="Huang J."/>
            <person name="Zhao X.-W."/>
            <person name="Ke S."/>
            <person name="Chen Y.-Y."/>
            <person name="Wu W.-L."/>
            <person name="Hsu J.-L."/>
            <person name="Lin Y.-F."/>
            <person name="Huang M.-D."/>
            <person name="Li C.-Y."/>
            <person name="Huang L."/>
            <person name="Wang Z.-W."/>
            <person name="Zhao X."/>
            <person name="Zhong W.-Y."/>
            <person name="Peng D.-H."/>
            <person name="Ahmad S."/>
            <person name="Lan S."/>
            <person name="Zhang J.-S."/>
            <person name="Tsai W.-C."/>
            <person name="Van De Peer Y."/>
            <person name="Liu Z.-J."/>
        </authorList>
    </citation>
    <scope>NUCLEOTIDE SEQUENCE</scope>
    <source>
        <strain evidence="2">SCP</strain>
        <tissue evidence="2">Leaves</tissue>
    </source>
</reference>
<organism evidence="2 3">
    <name type="scientific">Acorus gramineus</name>
    <name type="common">Dwarf sweet flag</name>
    <dbReference type="NCBI Taxonomy" id="55184"/>
    <lineage>
        <taxon>Eukaryota</taxon>
        <taxon>Viridiplantae</taxon>
        <taxon>Streptophyta</taxon>
        <taxon>Embryophyta</taxon>
        <taxon>Tracheophyta</taxon>
        <taxon>Spermatophyta</taxon>
        <taxon>Magnoliopsida</taxon>
        <taxon>Liliopsida</taxon>
        <taxon>Acoraceae</taxon>
        <taxon>Acorus</taxon>
    </lineage>
</organism>
<dbReference type="EMBL" id="JAUJYN010000009">
    <property type="protein sequence ID" value="KAK1264219.1"/>
    <property type="molecule type" value="Genomic_DNA"/>
</dbReference>
<proteinExistence type="predicted"/>
<evidence type="ECO:0000256" key="1">
    <source>
        <dbReference type="SAM" id="MobiDB-lite"/>
    </source>
</evidence>
<evidence type="ECO:0000313" key="2">
    <source>
        <dbReference type="EMBL" id="KAK1264219.1"/>
    </source>
</evidence>
<feature type="region of interest" description="Disordered" evidence="1">
    <location>
        <begin position="53"/>
        <end position="75"/>
    </location>
</feature>
<protein>
    <submittedName>
        <fullName evidence="2">Uncharacterized protein</fullName>
    </submittedName>
</protein>
<dbReference type="AlphaFoldDB" id="A0AAV9AJC3"/>
<feature type="compositionally biased region" description="Acidic residues" evidence="1">
    <location>
        <begin position="1"/>
        <end position="11"/>
    </location>
</feature>